<comment type="caution">
    <text evidence="1">The sequence shown here is derived from an EMBL/GenBank/DDBJ whole genome shotgun (WGS) entry which is preliminary data.</text>
</comment>
<dbReference type="AlphaFoldDB" id="A0AAW6CK90"/>
<evidence type="ECO:0008006" key="3">
    <source>
        <dbReference type="Google" id="ProtNLM"/>
    </source>
</evidence>
<dbReference type="Proteomes" id="UP001211173">
    <property type="component" value="Unassembled WGS sequence"/>
</dbReference>
<dbReference type="RefSeq" id="WP_195308481.1">
    <property type="nucleotide sequence ID" value="NZ_JADMSX010000022.1"/>
</dbReference>
<accession>A0AAW6CK90</accession>
<sequence length="176" mass="20070">MTIYVSGRQSGKTTFLIRQSADTGAVIVAPTCQMARYIDSMARDLGLQIPPPVTVADWIRGLVRQPKDHDKTYLVDELQMALHQLNVKAATIDKNHEEMVRMFRAKETCCTRCSHRGVCQYKSEYLAAQTAVDEVSVRRPSKDDESIRSIRLHDIPWIEPVELKCTYFRQDTGAIR</sequence>
<dbReference type="EMBL" id="JAQLWV010000019">
    <property type="protein sequence ID" value="MDB7934062.1"/>
    <property type="molecule type" value="Genomic_DNA"/>
</dbReference>
<organism evidence="1 2">
    <name type="scientific">Flavonifractor plautii</name>
    <name type="common">Fusobacterium plautii</name>
    <dbReference type="NCBI Taxonomy" id="292800"/>
    <lineage>
        <taxon>Bacteria</taxon>
        <taxon>Bacillati</taxon>
        <taxon>Bacillota</taxon>
        <taxon>Clostridia</taxon>
        <taxon>Eubacteriales</taxon>
        <taxon>Oscillospiraceae</taxon>
        <taxon>Flavonifractor</taxon>
    </lineage>
</organism>
<reference evidence="1" key="1">
    <citation type="submission" date="2023-01" db="EMBL/GenBank/DDBJ databases">
        <title>Human gut microbiome strain richness.</title>
        <authorList>
            <person name="Chen-Liaw A."/>
        </authorList>
    </citation>
    <scope>NUCLEOTIDE SEQUENCE</scope>
    <source>
        <strain evidence="1">1001287st1_F4_1001285I_161205</strain>
    </source>
</reference>
<name>A0AAW6CK90_FLAPL</name>
<proteinExistence type="predicted"/>
<evidence type="ECO:0000313" key="1">
    <source>
        <dbReference type="EMBL" id="MDB7934062.1"/>
    </source>
</evidence>
<gene>
    <name evidence="1" type="ORF">PNE06_13350</name>
</gene>
<evidence type="ECO:0000313" key="2">
    <source>
        <dbReference type="Proteomes" id="UP001211173"/>
    </source>
</evidence>
<protein>
    <recommendedName>
        <fullName evidence="3">AAA family ATPase</fullName>
    </recommendedName>
</protein>